<feature type="compositionally biased region" description="Basic residues" evidence="5">
    <location>
        <begin position="431"/>
        <end position="450"/>
    </location>
</feature>
<accession>A0A9P7BF72</accession>
<dbReference type="PROSITE" id="PS50082">
    <property type="entry name" value="WD_REPEATS_2"/>
    <property type="match status" value="2"/>
</dbReference>
<evidence type="ECO:0000256" key="3">
    <source>
        <dbReference type="ARBA" id="ARBA00022737"/>
    </source>
</evidence>
<feature type="region of interest" description="Disordered" evidence="5">
    <location>
        <begin position="431"/>
        <end position="457"/>
    </location>
</feature>
<dbReference type="InterPro" id="IPR036322">
    <property type="entry name" value="WD40_repeat_dom_sf"/>
</dbReference>
<sequence length="457" mass="52309">MSDQIQFRIIAGSYEHSLLCLSVTIPLKSDENENKDEIKSDKKIDIRQPHFQPIFHFQAHSLSIRSMDIAKRYLVTGSNDEHIRIYDLQKRKELGTLLQHNGSITKLLFSNEVDNDDNDNDDNNDDNDNQEKEILNNKIEYPCHKKGKWLLSASEDGTILIWRTKDWEKFGLLKGHKGSVNDLAIHPSGRVAISVGSDQTVRLWNLMTAKKASNLKLKGALTRGQTGFFIRFNSTGDFFIVGFRDRLMFWKTRDAKMCNLLNTTNKKIIMDIEFVTLDNKIEYIIIALNDGSINFYEFTDKIFNPKDNKSVDDIDGGNLDSLPEPSFKLQGHASRVKGISIFKELNNGKLYVFMVSISSDGQIVVWNLDSKIMDQVAVYSTGERLNVVSTVQESIEKKSTMKPIYNPDDALKDIATDSEYESDGESLAHVMKGRKKKMSKKKQRKERKKLLHVEMEK</sequence>
<evidence type="ECO:0000256" key="5">
    <source>
        <dbReference type="SAM" id="MobiDB-lite"/>
    </source>
</evidence>
<dbReference type="InterPro" id="IPR051959">
    <property type="entry name" value="PAK1-Kinase_Regulator"/>
</dbReference>
<dbReference type="Pfam" id="PF00400">
    <property type="entry name" value="WD40"/>
    <property type="match status" value="3"/>
</dbReference>
<evidence type="ECO:0000313" key="6">
    <source>
        <dbReference type="EMBL" id="KAG0687785.1"/>
    </source>
</evidence>
<name>A0A9P7BF72_9ASCO</name>
<reference evidence="6" key="1">
    <citation type="submission" date="2020-11" db="EMBL/GenBank/DDBJ databases">
        <title>Kefir isolates.</title>
        <authorList>
            <person name="Marcisauskas S."/>
            <person name="Kim Y."/>
            <person name="Blasche S."/>
        </authorList>
    </citation>
    <scope>NUCLEOTIDE SEQUENCE</scope>
    <source>
        <strain evidence="6">Olga-1</strain>
    </source>
</reference>
<dbReference type="PRINTS" id="PR00320">
    <property type="entry name" value="GPROTEINBRPT"/>
</dbReference>
<gene>
    <name evidence="6" type="ORF">C6P40_001862</name>
</gene>
<dbReference type="InterPro" id="IPR019775">
    <property type="entry name" value="WD40_repeat_CS"/>
</dbReference>
<dbReference type="PANTHER" id="PTHR44675">
    <property type="entry name" value="PAK1 INTERACTING PROTEIN 1"/>
    <property type="match status" value="1"/>
</dbReference>
<dbReference type="GO" id="GO:0042254">
    <property type="term" value="P:ribosome biogenesis"/>
    <property type="evidence" value="ECO:0007669"/>
    <property type="project" value="UniProtKB-KW"/>
</dbReference>
<organism evidence="6 7">
    <name type="scientific">Pichia californica</name>
    <dbReference type="NCBI Taxonomy" id="460514"/>
    <lineage>
        <taxon>Eukaryota</taxon>
        <taxon>Fungi</taxon>
        <taxon>Dikarya</taxon>
        <taxon>Ascomycota</taxon>
        <taxon>Saccharomycotina</taxon>
        <taxon>Pichiomycetes</taxon>
        <taxon>Pichiales</taxon>
        <taxon>Pichiaceae</taxon>
        <taxon>Pichia</taxon>
    </lineage>
</organism>
<protein>
    <recommendedName>
        <fullName evidence="8">WD40 repeat-like protein</fullName>
    </recommendedName>
</protein>
<dbReference type="OrthoDB" id="308449at2759"/>
<dbReference type="PROSITE" id="PS50294">
    <property type="entry name" value="WD_REPEATS_REGION"/>
    <property type="match status" value="1"/>
</dbReference>
<evidence type="ECO:0008006" key="8">
    <source>
        <dbReference type="Google" id="ProtNLM"/>
    </source>
</evidence>
<dbReference type="SMART" id="SM00320">
    <property type="entry name" value="WD40"/>
    <property type="match status" value="5"/>
</dbReference>
<keyword evidence="1" id="KW-0690">Ribosome biogenesis</keyword>
<feature type="repeat" description="WD" evidence="4">
    <location>
        <begin position="173"/>
        <end position="214"/>
    </location>
</feature>
<dbReference type="SUPFAM" id="SSF50978">
    <property type="entry name" value="WD40 repeat-like"/>
    <property type="match status" value="1"/>
</dbReference>
<dbReference type="InterPro" id="IPR015943">
    <property type="entry name" value="WD40/YVTN_repeat-like_dom_sf"/>
</dbReference>
<dbReference type="EMBL" id="PUHW01000216">
    <property type="protein sequence ID" value="KAG0687785.1"/>
    <property type="molecule type" value="Genomic_DNA"/>
</dbReference>
<dbReference type="Proteomes" id="UP000697127">
    <property type="component" value="Unassembled WGS sequence"/>
</dbReference>
<keyword evidence="2 4" id="KW-0853">WD repeat</keyword>
<dbReference type="InterPro" id="IPR020472">
    <property type="entry name" value="WD40_PAC1"/>
</dbReference>
<keyword evidence="7" id="KW-1185">Reference proteome</keyword>
<dbReference type="Gene3D" id="2.130.10.10">
    <property type="entry name" value="YVTN repeat-like/Quinoprotein amine dehydrogenase"/>
    <property type="match status" value="3"/>
</dbReference>
<dbReference type="PANTHER" id="PTHR44675:SF1">
    <property type="entry name" value="P21-ACTIVATED PROTEIN KINASE-INTERACTING PROTEIN 1"/>
    <property type="match status" value="1"/>
</dbReference>
<comment type="caution">
    <text evidence="6">The sequence shown here is derived from an EMBL/GenBank/DDBJ whole genome shotgun (WGS) entry which is preliminary data.</text>
</comment>
<dbReference type="PROSITE" id="PS00678">
    <property type="entry name" value="WD_REPEATS_1"/>
    <property type="match status" value="2"/>
</dbReference>
<evidence type="ECO:0000256" key="4">
    <source>
        <dbReference type="PROSITE-ProRule" id="PRU00221"/>
    </source>
</evidence>
<evidence type="ECO:0000256" key="1">
    <source>
        <dbReference type="ARBA" id="ARBA00022517"/>
    </source>
</evidence>
<dbReference type="AlphaFoldDB" id="A0A9P7BF72"/>
<evidence type="ECO:0000313" key="7">
    <source>
        <dbReference type="Proteomes" id="UP000697127"/>
    </source>
</evidence>
<feature type="repeat" description="WD" evidence="4">
    <location>
        <begin position="57"/>
        <end position="96"/>
    </location>
</feature>
<proteinExistence type="predicted"/>
<dbReference type="InterPro" id="IPR001680">
    <property type="entry name" value="WD40_rpt"/>
</dbReference>
<keyword evidence="3" id="KW-0677">Repeat</keyword>
<evidence type="ECO:0000256" key="2">
    <source>
        <dbReference type="ARBA" id="ARBA00022574"/>
    </source>
</evidence>